<feature type="region of interest" description="Disordered" evidence="1">
    <location>
        <begin position="1"/>
        <end position="64"/>
    </location>
</feature>
<name>A0A2W5NL72_9SPHN</name>
<dbReference type="EMBL" id="QFPX01000010">
    <property type="protein sequence ID" value="PZQ54192.1"/>
    <property type="molecule type" value="Genomic_DNA"/>
</dbReference>
<protein>
    <submittedName>
        <fullName evidence="2">Uncharacterized protein</fullName>
    </submittedName>
</protein>
<evidence type="ECO:0000256" key="1">
    <source>
        <dbReference type="SAM" id="MobiDB-lite"/>
    </source>
</evidence>
<proteinExistence type="predicted"/>
<feature type="compositionally biased region" description="Polar residues" evidence="1">
    <location>
        <begin position="1"/>
        <end position="14"/>
    </location>
</feature>
<feature type="compositionally biased region" description="Low complexity" evidence="1">
    <location>
        <begin position="42"/>
        <end position="52"/>
    </location>
</feature>
<dbReference type="Proteomes" id="UP000249082">
    <property type="component" value="Unassembled WGS sequence"/>
</dbReference>
<dbReference type="AlphaFoldDB" id="A0A2W5NL72"/>
<evidence type="ECO:0000313" key="2">
    <source>
        <dbReference type="EMBL" id="PZQ54192.1"/>
    </source>
</evidence>
<gene>
    <name evidence="2" type="ORF">DI555_14125</name>
</gene>
<reference evidence="2 3" key="1">
    <citation type="submission" date="2017-08" db="EMBL/GenBank/DDBJ databases">
        <title>Infants hospitalized years apart are colonized by the same room-sourced microbial strains.</title>
        <authorList>
            <person name="Brooks B."/>
            <person name="Olm M.R."/>
            <person name="Firek B.A."/>
            <person name="Baker R."/>
            <person name="Thomas B.C."/>
            <person name="Morowitz M.J."/>
            <person name="Banfield J.F."/>
        </authorList>
    </citation>
    <scope>NUCLEOTIDE SEQUENCE [LARGE SCALE GENOMIC DNA]</scope>
    <source>
        <strain evidence="2">S2_005_002_R2_33</strain>
    </source>
</reference>
<evidence type="ECO:0000313" key="3">
    <source>
        <dbReference type="Proteomes" id="UP000249082"/>
    </source>
</evidence>
<accession>A0A2W5NL72</accession>
<organism evidence="2 3">
    <name type="scientific">Novosphingobium pentaromativorans</name>
    <dbReference type="NCBI Taxonomy" id="205844"/>
    <lineage>
        <taxon>Bacteria</taxon>
        <taxon>Pseudomonadati</taxon>
        <taxon>Pseudomonadota</taxon>
        <taxon>Alphaproteobacteria</taxon>
        <taxon>Sphingomonadales</taxon>
        <taxon>Sphingomonadaceae</taxon>
        <taxon>Novosphingobium</taxon>
    </lineage>
</organism>
<sequence>MIDTTATRRTTLNGKTYEKGDTVPMPAQQFKDLEPTGRFTRSPAAKKTPSASKADETKSSAPAD</sequence>
<comment type="caution">
    <text evidence="2">The sequence shown here is derived from an EMBL/GenBank/DDBJ whole genome shotgun (WGS) entry which is preliminary data.</text>
</comment>